<dbReference type="Gene3D" id="2.60.120.10">
    <property type="entry name" value="Jelly Rolls"/>
    <property type="match status" value="1"/>
</dbReference>
<evidence type="ECO:0000256" key="4">
    <source>
        <dbReference type="ARBA" id="ARBA00023163"/>
    </source>
</evidence>
<evidence type="ECO:0000313" key="7">
    <source>
        <dbReference type="Proteomes" id="UP000295793"/>
    </source>
</evidence>
<keyword evidence="1" id="KW-0805">Transcription regulation</keyword>
<evidence type="ECO:0000313" key="6">
    <source>
        <dbReference type="EMBL" id="TCS43701.1"/>
    </source>
</evidence>
<dbReference type="InterPro" id="IPR037923">
    <property type="entry name" value="HTH-like"/>
</dbReference>
<dbReference type="InterPro" id="IPR020449">
    <property type="entry name" value="Tscrpt_reg_AraC-type_HTH"/>
</dbReference>
<dbReference type="PROSITE" id="PS01124">
    <property type="entry name" value="HTH_ARAC_FAMILY_2"/>
    <property type="match status" value="1"/>
</dbReference>
<dbReference type="PROSITE" id="PS00041">
    <property type="entry name" value="HTH_ARAC_FAMILY_1"/>
    <property type="match status" value="1"/>
</dbReference>
<evidence type="ECO:0000256" key="1">
    <source>
        <dbReference type="ARBA" id="ARBA00023015"/>
    </source>
</evidence>
<dbReference type="SMART" id="SM00342">
    <property type="entry name" value="HTH_ARAC"/>
    <property type="match status" value="1"/>
</dbReference>
<organism evidence="6 7">
    <name type="scientific">Reinekea marinisedimentorum</name>
    <dbReference type="NCBI Taxonomy" id="230495"/>
    <lineage>
        <taxon>Bacteria</taxon>
        <taxon>Pseudomonadati</taxon>
        <taxon>Pseudomonadota</taxon>
        <taxon>Gammaproteobacteria</taxon>
        <taxon>Oceanospirillales</taxon>
        <taxon>Saccharospirillaceae</taxon>
        <taxon>Reinekea</taxon>
    </lineage>
</organism>
<comment type="caution">
    <text evidence="6">The sequence shown here is derived from an EMBL/GenBank/DDBJ whole genome shotgun (WGS) entry which is preliminary data.</text>
</comment>
<dbReference type="SUPFAM" id="SSF46689">
    <property type="entry name" value="Homeodomain-like"/>
    <property type="match status" value="2"/>
</dbReference>
<proteinExistence type="predicted"/>
<dbReference type="InterPro" id="IPR003313">
    <property type="entry name" value="AraC-bd"/>
</dbReference>
<evidence type="ECO:0000259" key="5">
    <source>
        <dbReference type="PROSITE" id="PS01124"/>
    </source>
</evidence>
<dbReference type="InterPro" id="IPR009057">
    <property type="entry name" value="Homeodomain-like_sf"/>
</dbReference>
<sequence length="273" mass="30850">MNPNTVELRNSPAIPGIELRKALHSAACYGEHTHDEFSLGAIDSGSSVYKVGNQRYSAYAGTVVLISPNTLHSCNPDNDTWSYRMLYANAELIKNIQQEILATELSQALPFDKPYVNHPSCFQLFSNLFDSLIHKEDTLQAESYLLEFIQKTLPKNLTITPAEPDRQSLALVRRIILKSPELNHSLENLAAECGLSRYHLLRSFKDTYGQTPHAFQLDTRIKIAKEKLKQGHSLSEIANNLGFADQAHFQRQFKKLTAMTPKLYQKFLTDPSD</sequence>
<reference evidence="6 7" key="1">
    <citation type="submission" date="2019-03" db="EMBL/GenBank/DDBJ databases">
        <title>Genomic Encyclopedia of Archaeal and Bacterial Type Strains, Phase II (KMG-II): from individual species to whole genera.</title>
        <authorList>
            <person name="Goeker M."/>
        </authorList>
    </citation>
    <scope>NUCLEOTIDE SEQUENCE [LARGE SCALE GENOMIC DNA]</scope>
    <source>
        <strain evidence="6 7">DSM 15388</strain>
    </source>
</reference>
<keyword evidence="3" id="KW-0010">Activator</keyword>
<dbReference type="OrthoDB" id="9809338at2"/>
<dbReference type="InterPro" id="IPR014710">
    <property type="entry name" value="RmlC-like_jellyroll"/>
</dbReference>
<dbReference type="GO" id="GO:0003700">
    <property type="term" value="F:DNA-binding transcription factor activity"/>
    <property type="evidence" value="ECO:0007669"/>
    <property type="project" value="InterPro"/>
</dbReference>
<gene>
    <name evidence="6" type="ORF">BCF53_10143</name>
</gene>
<dbReference type="InterPro" id="IPR018062">
    <property type="entry name" value="HTH_AraC-typ_CS"/>
</dbReference>
<evidence type="ECO:0000256" key="2">
    <source>
        <dbReference type="ARBA" id="ARBA00023125"/>
    </source>
</evidence>
<keyword evidence="7" id="KW-1185">Reference proteome</keyword>
<dbReference type="Gene3D" id="1.10.10.60">
    <property type="entry name" value="Homeodomain-like"/>
    <property type="match status" value="2"/>
</dbReference>
<dbReference type="Pfam" id="PF12833">
    <property type="entry name" value="HTH_18"/>
    <property type="match status" value="1"/>
</dbReference>
<dbReference type="AlphaFoldDB" id="A0A4R3IB70"/>
<dbReference type="InterPro" id="IPR018060">
    <property type="entry name" value="HTH_AraC"/>
</dbReference>
<dbReference type="PANTHER" id="PTHR46796">
    <property type="entry name" value="HTH-TYPE TRANSCRIPTIONAL ACTIVATOR RHAS-RELATED"/>
    <property type="match status" value="1"/>
</dbReference>
<accession>A0A4R3IB70</accession>
<name>A0A4R3IB70_9GAMM</name>
<keyword evidence="2 6" id="KW-0238">DNA-binding</keyword>
<dbReference type="InterPro" id="IPR050204">
    <property type="entry name" value="AraC_XylS_family_regulators"/>
</dbReference>
<keyword evidence="4" id="KW-0804">Transcription</keyword>
<dbReference type="RefSeq" id="WP_132698668.1">
    <property type="nucleotide sequence ID" value="NZ_SLZR01000001.1"/>
</dbReference>
<dbReference type="PRINTS" id="PR00032">
    <property type="entry name" value="HTHARAC"/>
</dbReference>
<dbReference type="Pfam" id="PF02311">
    <property type="entry name" value="AraC_binding"/>
    <property type="match status" value="1"/>
</dbReference>
<dbReference type="SUPFAM" id="SSF51215">
    <property type="entry name" value="Regulatory protein AraC"/>
    <property type="match status" value="1"/>
</dbReference>
<dbReference type="EMBL" id="SLZR01000001">
    <property type="protein sequence ID" value="TCS43701.1"/>
    <property type="molecule type" value="Genomic_DNA"/>
</dbReference>
<dbReference type="GO" id="GO:0043565">
    <property type="term" value="F:sequence-specific DNA binding"/>
    <property type="evidence" value="ECO:0007669"/>
    <property type="project" value="InterPro"/>
</dbReference>
<evidence type="ECO:0000256" key="3">
    <source>
        <dbReference type="ARBA" id="ARBA00023159"/>
    </source>
</evidence>
<feature type="domain" description="HTH araC/xylS-type" evidence="5">
    <location>
        <begin position="166"/>
        <end position="267"/>
    </location>
</feature>
<dbReference type="PANTHER" id="PTHR46796:SF2">
    <property type="entry name" value="TRANSCRIPTIONAL REGULATORY PROTEIN"/>
    <property type="match status" value="1"/>
</dbReference>
<dbReference type="Proteomes" id="UP000295793">
    <property type="component" value="Unassembled WGS sequence"/>
</dbReference>
<protein>
    <submittedName>
        <fullName evidence="6">AraC-like DNA-binding protein</fullName>
    </submittedName>
</protein>